<feature type="binding site" evidence="11">
    <location>
        <position position="368"/>
    </location>
    <ligand>
        <name>Zn(2+)</name>
        <dbReference type="ChEBI" id="CHEBI:29105"/>
        <label>1</label>
    </ligand>
</feature>
<evidence type="ECO:0000313" key="15">
    <source>
        <dbReference type="Proteomes" id="UP000604381"/>
    </source>
</evidence>
<feature type="binding site" evidence="11">
    <location>
        <position position="407"/>
    </location>
    <ligand>
        <name>Zn(2+)</name>
        <dbReference type="ChEBI" id="CHEBI:29105"/>
        <label>1</label>
    </ligand>
</feature>
<evidence type="ECO:0000256" key="4">
    <source>
        <dbReference type="ARBA" id="ARBA00022741"/>
    </source>
</evidence>
<dbReference type="GO" id="GO:0003677">
    <property type="term" value="F:DNA binding"/>
    <property type="evidence" value="ECO:0007669"/>
    <property type="project" value="UniProtKB-UniRule"/>
</dbReference>
<feature type="binding site" evidence="11">
    <location>
        <position position="371"/>
    </location>
    <ligand>
        <name>Zn(2+)</name>
        <dbReference type="ChEBI" id="CHEBI:29105"/>
        <label>1</label>
    </ligand>
</feature>
<feature type="binding site" evidence="11">
    <location>
        <position position="410"/>
    </location>
    <ligand>
        <name>Zn(2+)</name>
        <dbReference type="ChEBI" id="CHEBI:29105"/>
        <label>1</label>
    </ligand>
</feature>
<evidence type="ECO:0000256" key="11">
    <source>
        <dbReference type="HAMAP-Rule" id="MF_00983"/>
    </source>
</evidence>
<feature type="binding site" evidence="11">
    <location>
        <position position="397"/>
    </location>
    <ligand>
        <name>Zn(2+)</name>
        <dbReference type="ChEBI" id="CHEBI:29105"/>
        <label>2</label>
    </ligand>
</feature>
<reference evidence="14" key="1">
    <citation type="submission" date="2020-10" db="EMBL/GenBank/DDBJ databases">
        <title>An improved Amphimedon queenslandica hologenome assembly reveals how three proteobacterial symbionts can extend the metabolic phenotypic of their marine sponge host.</title>
        <authorList>
            <person name="Degnan B."/>
            <person name="Degnan S."/>
            <person name="Xiang X."/>
        </authorList>
    </citation>
    <scope>NUCLEOTIDE SEQUENCE</scope>
    <source>
        <strain evidence="14">AqS2</strain>
    </source>
</reference>
<dbReference type="InterPro" id="IPR041222">
    <property type="entry name" value="PriA_3primeBD"/>
</dbReference>
<dbReference type="InterPro" id="IPR005259">
    <property type="entry name" value="PriA"/>
</dbReference>
<dbReference type="Gene3D" id="3.40.1440.60">
    <property type="entry name" value="PriA, 3(prime) DNA-binding domain"/>
    <property type="match status" value="1"/>
</dbReference>
<evidence type="ECO:0000256" key="10">
    <source>
        <dbReference type="ARBA" id="ARBA00023235"/>
    </source>
</evidence>
<dbReference type="HAMAP" id="MF_00983">
    <property type="entry name" value="PriA"/>
    <property type="match status" value="1"/>
</dbReference>
<dbReference type="GO" id="GO:0016787">
    <property type="term" value="F:hydrolase activity"/>
    <property type="evidence" value="ECO:0007669"/>
    <property type="project" value="UniProtKB-KW"/>
</dbReference>
<evidence type="ECO:0000256" key="5">
    <source>
        <dbReference type="ARBA" id="ARBA00022801"/>
    </source>
</evidence>
<keyword evidence="3 11" id="KW-0479">Metal-binding</keyword>
<dbReference type="GO" id="GO:1990077">
    <property type="term" value="C:primosome complex"/>
    <property type="evidence" value="ECO:0007669"/>
    <property type="project" value="UniProtKB-UniRule"/>
</dbReference>
<dbReference type="GO" id="GO:0006269">
    <property type="term" value="P:DNA replication, synthesis of primer"/>
    <property type="evidence" value="ECO:0007669"/>
    <property type="project" value="UniProtKB-KW"/>
</dbReference>
<dbReference type="GO" id="GO:0005524">
    <property type="term" value="F:ATP binding"/>
    <property type="evidence" value="ECO:0007669"/>
    <property type="project" value="UniProtKB-UniRule"/>
</dbReference>
<dbReference type="Proteomes" id="UP000604381">
    <property type="component" value="Unassembled WGS sequence"/>
</dbReference>
<dbReference type="NCBIfam" id="TIGR00595">
    <property type="entry name" value="priA"/>
    <property type="match status" value="1"/>
</dbReference>
<dbReference type="GO" id="GO:0008270">
    <property type="term" value="F:zinc ion binding"/>
    <property type="evidence" value="ECO:0007669"/>
    <property type="project" value="UniProtKB-UniRule"/>
</dbReference>
<gene>
    <name evidence="11 14" type="primary">priA</name>
    <name evidence="14" type="ORF">ISN26_05235</name>
</gene>
<evidence type="ECO:0000256" key="2">
    <source>
        <dbReference type="ARBA" id="ARBA00022705"/>
    </source>
</evidence>
<evidence type="ECO:0000313" key="14">
    <source>
        <dbReference type="EMBL" id="MBF2735464.1"/>
    </source>
</evidence>
<comment type="cofactor">
    <cofactor evidence="11">
        <name>Zn(2+)</name>
        <dbReference type="ChEBI" id="CHEBI:29105"/>
    </cofactor>
    <text evidence="11">Binds 2 zinc ions per subunit.</text>
</comment>
<feature type="binding site" evidence="11">
    <location>
        <position position="394"/>
    </location>
    <ligand>
        <name>Zn(2+)</name>
        <dbReference type="ChEBI" id="CHEBI:29105"/>
        <label>2</label>
    </ligand>
</feature>
<dbReference type="GO" id="GO:0006270">
    <property type="term" value="P:DNA replication initiation"/>
    <property type="evidence" value="ECO:0007669"/>
    <property type="project" value="TreeGrafter"/>
</dbReference>
<keyword evidence="8 11" id="KW-0067">ATP-binding</keyword>
<keyword evidence="5" id="KW-0378">Hydrolase</keyword>
<sequence>MILKVAFDLPSGGPYDYFGVEGAALPPPGTRVLAKLGNAQRVGVVVAVTGSSEVPLMKLRGIDAVLDGGEPLVPADIVALLVQTAQANFLPLGKLVFGAIPPQARKAAKDLDFGKAAAAPVPQVPAPQLGTLPAAQQQLLRDLAKDDGGFAAHVVAGLPGSGKRELCATAVEATLARGRSCLLLAPDIAAAEEWHARLRERLPQVPGGVVHSGLTPAKRLAAWLQARAGGWRLAVATRAGVWTPLPDLGLVCVVKENSELYRSETRPVFSARDVAARRARLAGCPALLSAAAPSLELRNAAQRRQVRLLQLPPGEELRPKVSVVDISQRTLFGGLSMELENALRQQIKEGGLSAVLVHRRGRGGMIYCPECRHLLRCPQCRSPLALDDSEHCQCRRCGRRQQEPSSCPGCGGGRLASIRPGSTRVAASIQARIPEARVLKVDGDSDPAEIQRRLAQGVDVVVGTKLLFGLKLQPLTCGVPDADAILLSPNLRAAEELMETLTSIIAASPAVKLVIQTRFAQHHAYKALASGSYDDFAFPELREREDAGLPPFRRLALFAVTGKDAETVSRAAGAAHYHAAQLRSPGVSLMEIVIVPQPQGTRMQFLQSAARRGDLHAHLRALEERLRQHPLPKQAEWEIEIDPLVC</sequence>
<evidence type="ECO:0000256" key="1">
    <source>
        <dbReference type="ARBA" id="ARBA00022515"/>
    </source>
</evidence>
<dbReference type="InterPro" id="IPR042115">
    <property type="entry name" value="PriA_3primeBD_sf"/>
</dbReference>
<dbReference type="Pfam" id="PF18074">
    <property type="entry name" value="PriA_C"/>
    <property type="match status" value="1"/>
</dbReference>
<organism evidence="14 15">
    <name type="scientific">Candidatus Amphirhobacter heronislandensis</name>
    <dbReference type="NCBI Taxonomy" id="1732024"/>
    <lineage>
        <taxon>Bacteria</taxon>
        <taxon>Pseudomonadati</taxon>
        <taxon>Pseudomonadota</taxon>
        <taxon>Gammaproteobacteria</taxon>
        <taxon>Candidatus Tethybacterales</taxon>
        <taxon>Candidatus Tethybacteraceae</taxon>
        <taxon>Candidatus Amphirhobacter</taxon>
    </lineage>
</organism>
<dbReference type="PANTHER" id="PTHR30580">
    <property type="entry name" value="PRIMOSOMAL PROTEIN N"/>
    <property type="match status" value="1"/>
</dbReference>
<keyword evidence="6" id="KW-0347">Helicase</keyword>
<keyword evidence="4 11" id="KW-0547">Nucleotide-binding</keyword>
<keyword evidence="1 11" id="KW-0639">Primosome</keyword>
<feature type="binding site" evidence="11">
    <location>
        <position position="380"/>
    </location>
    <ligand>
        <name>Zn(2+)</name>
        <dbReference type="ChEBI" id="CHEBI:29105"/>
        <label>2</label>
    </ligand>
</feature>
<dbReference type="PANTHER" id="PTHR30580:SF0">
    <property type="entry name" value="PRIMOSOMAL PROTEIN N"/>
    <property type="match status" value="1"/>
</dbReference>
<feature type="domain" description="Primosomal protein N' 3' DNA-binding" evidence="12">
    <location>
        <begin position="4"/>
        <end position="101"/>
    </location>
</feature>
<evidence type="ECO:0000256" key="3">
    <source>
        <dbReference type="ARBA" id="ARBA00022723"/>
    </source>
</evidence>
<proteinExistence type="inferred from homology"/>
<keyword evidence="10" id="KW-0413">Isomerase</keyword>
<evidence type="ECO:0000256" key="6">
    <source>
        <dbReference type="ARBA" id="ARBA00022806"/>
    </source>
</evidence>
<dbReference type="GO" id="GO:0006302">
    <property type="term" value="P:double-strand break repair"/>
    <property type="evidence" value="ECO:0007669"/>
    <property type="project" value="InterPro"/>
</dbReference>
<dbReference type="InterPro" id="IPR041236">
    <property type="entry name" value="PriA_C"/>
</dbReference>
<protein>
    <recommendedName>
        <fullName evidence="11">Probable replication restart protein PriA</fullName>
    </recommendedName>
    <alternativeName>
        <fullName evidence="11">Putative ATP-dependent DNA helicase PriA</fullName>
    </alternativeName>
</protein>
<feature type="domain" description="Primosomal protein N C-terminal" evidence="13">
    <location>
        <begin position="551"/>
        <end position="643"/>
    </location>
</feature>
<dbReference type="GO" id="GO:0043138">
    <property type="term" value="F:3'-5' DNA helicase activity"/>
    <property type="evidence" value="ECO:0007669"/>
    <property type="project" value="TreeGrafter"/>
</dbReference>
<keyword evidence="15" id="KW-1185">Reference proteome</keyword>
<dbReference type="GO" id="GO:0006310">
    <property type="term" value="P:DNA recombination"/>
    <property type="evidence" value="ECO:0007669"/>
    <property type="project" value="InterPro"/>
</dbReference>
<comment type="caution">
    <text evidence="11">As this protein does not have any detectable helicase domains, it probably does not have helicase activity.</text>
</comment>
<evidence type="ECO:0000259" key="12">
    <source>
        <dbReference type="Pfam" id="PF17764"/>
    </source>
</evidence>
<dbReference type="Gene3D" id="3.40.50.300">
    <property type="entry name" value="P-loop containing nucleotide triphosphate hydrolases"/>
    <property type="match status" value="1"/>
</dbReference>
<dbReference type="EMBL" id="JADHEI010000033">
    <property type="protein sequence ID" value="MBF2735464.1"/>
    <property type="molecule type" value="Genomic_DNA"/>
</dbReference>
<comment type="caution">
    <text evidence="14">The sequence shown here is derived from an EMBL/GenBank/DDBJ whole genome shotgun (WGS) entry which is preliminary data.</text>
</comment>
<evidence type="ECO:0000259" key="13">
    <source>
        <dbReference type="Pfam" id="PF18074"/>
    </source>
</evidence>
<evidence type="ECO:0000256" key="8">
    <source>
        <dbReference type="ARBA" id="ARBA00022840"/>
    </source>
</evidence>
<evidence type="ECO:0000256" key="9">
    <source>
        <dbReference type="ARBA" id="ARBA00023125"/>
    </source>
</evidence>
<keyword evidence="7 11" id="KW-0862">Zinc</keyword>
<dbReference type="AlphaFoldDB" id="A0A930UF67"/>
<keyword evidence="2 11" id="KW-0235">DNA replication</keyword>
<accession>A0A930UF67</accession>
<name>A0A930UF67_9GAMM</name>
<feature type="binding site" evidence="11">
    <location>
        <position position="377"/>
    </location>
    <ligand>
        <name>Zn(2+)</name>
        <dbReference type="ChEBI" id="CHEBI:29105"/>
        <label>2</label>
    </ligand>
</feature>
<keyword evidence="9 11" id="KW-0238">DNA-binding</keyword>
<comment type="subunit">
    <text evidence="11">Component of the replication restart primosome.</text>
</comment>
<evidence type="ECO:0000256" key="7">
    <source>
        <dbReference type="ARBA" id="ARBA00022833"/>
    </source>
</evidence>
<dbReference type="InterPro" id="IPR027417">
    <property type="entry name" value="P-loop_NTPase"/>
</dbReference>
<comment type="similarity">
    <text evidence="11">Belongs to the helicase family. PriA subfamily.</text>
</comment>
<dbReference type="Pfam" id="PF17764">
    <property type="entry name" value="PriA_3primeBD"/>
    <property type="match status" value="1"/>
</dbReference>
<comment type="function">
    <text evidence="11">Initiates the restart of stalled replication forks, which reloads the replicative helicase on sites other than the origin of replication. Recognizes and binds to abandoned replication forks and remodels them to uncover a helicase loading site. Promotes assembly of the primosome at these replication forks.</text>
</comment>
<dbReference type="SUPFAM" id="SSF52540">
    <property type="entry name" value="P-loop containing nucleoside triphosphate hydrolases"/>
    <property type="match status" value="1"/>
</dbReference>